<accession>A0A7R9FHH0</accession>
<evidence type="ECO:0000313" key="2">
    <source>
        <dbReference type="EMBL" id="CAD7453557.1"/>
    </source>
</evidence>
<dbReference type="EMBL" id="OE000356">
    <property type="protein sequence ID" value="CAD7453557.1"/>
    <property type="molecule type" value="Genomic_DNA"/>
</dbReference>
<dbReference type="Pfam" id="PF24569">
    <property type="entry name" value="CFAP161"/>
    <property type="match status" value="1"/>
</dbReference>
<evidence type="ECO:0000256" key="1">
    <source>
        <dbReference type="SAM" id="MobiDB-lite"/>
    </source>
</evidence>
<sequence>MCNPLRWPQGATLAIDETAEDGRRSGFDLCQVSLALPGEYVKFGSVVQMVAPDMPASRGGESGKLGMVLAGLVGEKEVDCIQHFVHGCALSASPLLTPCVRNAFIIHRASRHVPRLVAGAASYPHTDLTSPDEWGPPALRGQSPEHSGETQGKQHHDVS</sequence>
<organism evidence="2">
    <name type="scientific">Timema tahoe</name>
    <dbReference type="NCBI Taxonomy" id="61484"/>
    <lineage>
        <taxon>Eukaryota</taxon>
        <taxon>Metazoa</taxon>
        <taxon>Ecdysozoa</taxon>
        <taxon>Arthropoda</taxon>
        <taxon>Hexapoda</taxon>
        <taxon>Insecta</taxon>
        <taxon>Pterygota</taxon>
        <taxon>Neoptera</taxon>
        <taxon>Polyneoptera</taxon>
        <taxon>Phasmatodea</taxon>
        <taxon>Timematodea</taxon>
        <taxon>Timematoidea</taxon>
        <taxon>Timematidae</taxon>
        <taxon>Timema</taxon>
    </lineage>
</organism>
<feature type="compositionally biased region" description="Basic and acidic residues" evidence="1">
    <location>
        <begin position="146"/>
        <end position="159"/>
    </location>
</feature>
<gene>
    <name evidence="2" type="ORF">TTEB3V08_LOCUS1687</name>
</gene>
<dbReference type="InterPro" id="IPR055325">
    <property type="entry name" value="CF161"/>
</dbReference>
<name>A0A7R9FHH0_9NEOP</name>
<dbReference type="AlphaFoldDB" id="A0A7R9FHH0"/>
<reference evidence="2" key="1">
    <citation type="submission" date="2020-11" db="EMBL/GenBank/DDBJ databases">
        <authorList>
            <person name="Tran Van P."/>
        </authorList>
    </citation>
    <scope>NUCLEOTIDE SEQUENCE</scope>
</reference>
<proteinExistence type="predicted"/>
<protein>
    <submittedName>
        <fullName evidence="2">Uncharacterized protein</fullName>
    </submittedName>
</protein>
<feature type="region of interest" description="Disordered" evidence="1">
    <location>
        <begin position="127"/>
        <end position="159"/>
    </location>
</feature>